<accession>A0A1I3TCK4</accession>
<dbReference type="Gene3D" id="3.50.30.50">
    <property type="entry name" value="Putative cyclase"/>
    <property type="match status" value="1"/>
</dbReference>
<dbReference type="EMBL" id="FORR01000017">
    <property type="protein sequence ID" value="SFJ68918.1"/>
    <property type="molecule type" value="Genomic_DNA"/>
</dbReference>
<dbReference type="SUPFAM" id="SSF102198">
    <property type="entry name" value="Putative cyclase"/>
    <property type="match status" value="1"/>
</dbReference>
<dbReference type="PANTHER" id="PTHR43564:SF2">
    <property type="entry name" value="BLR6059 PROTEIN"/>
    <property type="match status" value="1"/>
</dbReference>
<evidence type="ECO:0000313" key="2">
    <source>
        <dbReference type="Proteomes" id="UP000199545"/>
    </source>
</evidence>
<dbReference type="STRING" id="46223.SAMN05421852_11718"/>
<dbReference type="Pfam" id="PF04199">
    <property type="entry name" value="Cyclase"/>
    <property type="match status" value="1"/>
</dbReference>
<organism evidence="1 2">
    <name type="scientific">Thermoflavimicrobium dichotomicum</name>
    <dbReference type="NCBI Taxonomy" id="46223"/>
    <lineage>
        <taxon>Bacteria</taxon>
        <taxon>Bacillati</taxon>
        <taxon>Bacillota</taxon>
        <taxon>Bacilli</taxon>
        <taxon>Bacillales</taxon>
        <taxon>Thermoactinomycetaceae</taxon>
        <taxon>Thermoflavimicrobium</taxon>
    </lineage>
</organism>
<dbReference type="InterPro" id="IPR007325">
    <property type="entry name" value="KFase/CYL"/>
</dbReference>
<dbReference type="GO" id="GO:0004061">
    <property type="term" value="F:arylformamidase activity"/>
    <property type="evidence" value="ECO:0007669"/>
    <property type="project" value="InterPro"/>
</dbReference>
<keyword evidence="2" id="KW-1185">Reference proteome</keyword>
<dbReference type="AlphaFoldDB" id="A0A1I3TCK4"/>
<sequence>MKETYEKNGKKITLIDLSDRLENETSSFEPNPHHIRYFKHEEAVQVTEKVLGLDATYWPDGEGWAVEEVTLSTHAGTHVDAPYHYGAKSAGKPARTIDEVPLHWCYGDGVLLNMTHKQAGEEITVEDIQNELARIGYEIKPYDIVLIYTGTSRHFKTPGYEFKHPGLGRAATEWLVDQGVRLIGIDAWGLDRPFDVIAQEAKEGKRQFWEAHLVGREKEYCQIEKLCNLDQIPKPFGFKVSAFPINIAKASAGWSRVVAIIEEDVSKVGGTS</sequence>
<protein>
    <submittedName>
        <fullName evidence="1">Kynurenine formamidase</fullName>
    </submittedName>
</protein>
<dbReference type="Proteomes" id="UP000199545">
    <property type="component" value="Unassembled WGS sequence"/>
</dbReference>
<dbReference type="InterPro" id="IPR037175">
    <property type="entry name" value="KFase_sf"/>
</dbReference>
<reference evidence="1 2" key="1">
    <citation type="submission" date="2016-10" db="EMBL/GenBank/DDBJ databases">
        <authorList>
            <person name="de Groot N.N."/>
        </authorList>
    </citation>
    <scope>NUCLEOTIDE SEQUENCE [LARGE SCALE GENOMIC DNA]</scope>
    <source>
        <strain evidence="1 2">DSM 44778</strain>
    </source>
</reference>
<dbReference type="OrthoDB" id="9796085at2"/>
<proteinExistence type="predicted"/>
<name>A0A1I3TCK4_9BACL</name>
<dbReference type="RefSeq" id="WP_093231108.1">
    <property type="nucleotide sequence ID" value="NZ_FORR01000017.1"/>
</dbReference>
<gene>
    <name evidence="1" type="ORF">SAMN05421852_11718</name>
</gene>
<evidence type="ECO:0000313" key="1">
    <source>
        <dbReference type="EMBL" id="SFJ68918.1"/>
    </source>
</evidence>
<dbReference type="PANTHER" id="PTHR43564">
    <property type="entry name" value="KYNURENINE FORMAMIDASE-LIKE PROTEIN"/>
    <property type="match status" value="1"/>
</dbReference>
<dbReference type="GO" id="GO:0019441">
    <property type="term" value="P:L-tryptophan catabolic process to kynurenine"/>
    <property type="evidence" value="ECO:0007669"/>
    <property type="project" value="InterPro"/>
</dbReference>